<evidence type="ECO:0000256" key="3">
    <source>
        <dbReference type="PROSITE-ProRule" id="PRU01379"/>
    </source>
</evidence>
<comment type="cofactor">
    <cofactor evidence="1">
        <name>Zn(2+)</name>
        <dbReference type="ChEBI" id="CHEBI:29105"/>
    </cofactor>
</comment>
<feature type="region of interest" description="Disordered" evidence="4">
    <location>
        <begin position="1038"/>
        <end position="1086"/>
    </location>
</feature>
<dbReference type="PANTHER" id="PTHR12756">
    <property type="entry name" value="CYTOSOLIC CARBOXYPEPTIDASE"/>
    <property type="match status" value="1"/>
</dbReference>
<dbReference type="SUPFAM" id="SSF53187">
    <property type="entry name" value="Zn-dependent exopeptidases"/>
    <property type="match status" value="1"/>
</dbReference>
<feature type="compositionally biased region" description="Basic residues" evidence="4">
    <location>
        <begin position="1076"/>
        <end position="1086"/>
    </location>
</feature>
<evidence type="ECO:0000313" key="6">
    <source>
        <dbReference type="Proteomes" id="UP000887575"/>
    </source>
</evidence>
<dbReference type="Pfam" id="PF00246">
    <property type="entry name" value="Peptidase_M14"/>
    <property type="match status" value="1"/>
</dbReference>
<dbReference type="WBParaSite" id="MBELARI_LOCUS12009">
    <property type="protein sequence ID" value="MBELARI_LOCUS12009"/>
    <property type="gene ID" value="MBELARI_LOCUS12009"/>
</dbReference>
<feature type="compositionally biased region" description="Acidic residues" evidence="4">
    <location>
        <begin position="410"/>
        <end position="419"/>
    </location>
</feature>
<accession>A0AAF3EDF1</accession>
<dbReference type="GO" id="GO:0004181">
    <property type="term" value="F:metallocarboxypeptidase activity"/>
    <property type="evidence" value="ECO:0007669"/>
    <property type="project" value="InterPro"/>
</dbReference>
<feature type="domain" description="Peptidase M14" evidence="5">
    <location>
        <begin position="739"/>
        <end position="1026"/>
    </location>
</feature>
<dbReference type="InterPro" id="IPR000834">
    <property type="entry name" value="Peptidase_M14"/>
</dbReference>
<comment type="similarity">
    <text evidence="2 3">Belongs to the peptidase M14 family.</text>
</comment>
<dbReference type="PANTHER" id="PTHR12756:SF11">
    <property type="entry name" value="CYTOSOLIC CARBOXYPEPTIDASE 1"/>
    <property type="match status" value="1"/>
</dbReference>
<dbReference type="AlphaFoldDB" id="A0AAF3EDF1"/>
<evidence type="ECO:0000313" key="7">
    <source>
        <dbReference type="WBParaSite" id="MBELARI_LOCUS12009"/>
    </source>
</evidence>
<evidence type="ECO:0000256" key="1">
    <source>
        <dbReference type="ARBA" id="ARBA00001947"/>
    </source>
</evidence>
<proteinExistence type="inferred from homology"/>
<dbReference type="GO" id="GO:0008270">
    <property type="term" value="F:zinc ion binding"/>
    <property type="evidence" value="ECO:0007669"/>
    <property type="project" value="InterPro"/>
</dbReference>
<organism evidence="6 7">
    <name type="scientific">Mesorhabditis belari</name>
    <dbReference type="NCBI Taxonomy" id="2138241"/>
    <lineage>
        <taxon>Eukaryota</taxon>
        <taxon>Metazoa</taxon>
        <taxon>Ecdysozoa</taxon>
        <taxon>Nematoda</taxon>
        <taxon>Chromadorea</taxon>
        <taxon>Rhabditida</taxon>
        <taxon>Rhabditina</taxon>
        <taxon>Rhabditomorpha</taxon>
        <taxon>Rhabditoidea</taxon>
        <taxon>Rhabditidae</taxon>
        <taxon>Mesorhabditinae</taxon>
        <taxon>Mesorhabditis</taxon>
    </lineage>
</organism>
<evidence type="ECO:0000256" key="2">
    <source>
        <dbReference type="ARBA" id="ARBA00005988"/>
    </source>
</evidence>
<dbReference type="Pfam" id="PF25571">
    <property type="entry name" value="TPR_CCP1_N"/>
    <property type="match status" value="1"/>
</dbReference>
<dbReference type="Pfam" id="PF18027">
    <property type="entry name" value="Pepdidase_M14_N"/>
    <property type="match status" value="1"/>
</dbReference>
<protein>
    <submittedName>
        <fullName evidence="7">Cytosolic carboxypeptidase 1</fullName>
    </submittedName>
</protein>
<keyword evidence="6" id="KW-1185">Reference proteome</keyword>
<reference evidence="7" key="1">
    <citation type="submission" date="2024-02" db="UniProtKB">
        <authorList>
            <consortium name="WormBaseParasite"/>
        </authorList>
    </citation>
    <scope>IDENTIFICATION</scope>
</reference>
<name>A0AAF3EDF1_9BILA</name>
<evidence type="ECO:0000256" key="4">
    <source>
        <dbReference type="SAM" id="MobiDB-lite"/>
    </source>
</evidence>
<dbReference type="Gene3D" id="3.40.630.10">
    <property type="entry name" value="Zn peptidases"/>
    <property type="match status" value="1"/>
</dbReference>
<dbReference type="InterPro" id="IPR040626">
    <property type="entry name" value="Pepdidase_M14_N"/>
</dbReference>
<feature type="region of interest" description="Disordered" evidence="4">
    <location>
        <begin position="379"/>
        <end position="419"/>
    </location>
</feature>
<dbReference type="InterPro" id="IPR050821">
    <property type="entry name" value="Cytosolic_carboxypeptidase"/>
</dbReference>
<dbReference type="GO" id="GO:0006508">
    <property type="term" value="P:proteolysis"/>
    <property type="evidence" value="ECO:0007669"/>
    <property type="project" value="InterPro"/>
</dbReference>
<sequence>MVSDGDEKKTTSESSTLAQLLELCNGNEEDRGKGEELADEIIKTLETAVGRKRIDKELIANGDRKLNQLLTGIQSLHSDPVLEALLLVLESFIVHSNAHSKRLRKVARLDGVSCLIRTIRTAFKQTTTIAIIARLADMLLIVAVKDRKLALKLRMSGTIPSIVSSTLDSSKIERKFQLSLLRLLCRALRSPRNAQMISKHRPNLIQIVTMLTEFHREDRERTSTASETLLYALARLLESMFLIAKNKKARTHLANEATRIVHEIWLYNLNERRNSLPEIREEVALVATAVLRLLVKNKKSKEVMVQLDTVRICGEIVANESEKSDEAQNPLIAQLQESLCGLCLRCMPTEPFPLPASTSFPYTLILPAEQIERRRSISRTVHAARPPSTSKTRIAANGNDGTQEAFLGSSEDEDVGEEDEFLTLLESRDFRKLNGKGDGLLIGAEDEETATEKDKPQIFNRQETLELRENYESAFSEFDRGVEVSFAGFSQPPTHLEAIRAEVMTSRSVIRFVKIAYPEICGPDIDLEMQPFKSTNAGVRTILTSQLAHSRIRNEFERRVVYSLDSISDFQSTADSPRVPLGNDDVQRVGRVTSIDHLLFESRFEAGNLRMATMVGPNHYELILSPDVNETRNHFQWFYFEISNNRANVPYTFEIINCLKPTSMFGRGMQPVMFSVSEAMEGRPGWVRAGQKIHYYRNLYTLNQENDENDNKRPGCLYTTRFTVSFRHKFDVIYIAYHFPYTYSFMKTIIHRHLITGNSESSRIRADVIGQSLAGNPIHVLTITAPGTKEEIEKREIIVLMSRVHPGESNASWMMHGILNTLTANNRSIRDLLSRFIFKVIPMLNPDGVINGSHRCSLAGVDLNRVWDRPSKSRHPEIYHAKGLVQYMVEVLERRPFCVIDLHGHSRKMNVFMYGNNPMESWRLSDRQSFTDLDENPDFRFLPEILDKLSPGFSLKCCRFSITKPKEASARIALWRQFSLSRVYTMESTYCGFDAGKYHGYQIGVFELKEVGAKLIASISALQTKKVDDSLGFLREAANENSQNSQSQQKNRKSDRSRSKSATKSGKRATIEQVKCPRKHKSILED</sequence>
<dbReference type="Gene3D" id="2.60.40.3120">
    <property type="match status" value="1"/>
</dbReference>
<dbReference type="Proteomes" id="UP000887575">
    <property type="component" value="Unassembled WGS sequence"/>
</dbReference>
<evidence type="ECO:0000259" key="5">
    <source>
        <dbReference type="PROSITE" id="PS52035"/>
    </source>
</evidence>
<dbReference type="PROSITE" id="PS52035">
    <property type="entry name" value="PEPTIDASE_M14"/>
    <property type="match status" value="1"/>
</dbReference>
<dbReference type="SMART" id="SM00631">
    <property type="entry name" value="Zn_pept"/>
    <property type="match status" value="1"/>
</dbReference>
<feature type="active site" description="Proton donor/acceptor" evidence="3">
    <location>
        <position position="987"/>
    </location>
</feature>